<protein>
    <recommendedName>
        <fullName evidence="4">YVTN family beta-propeller protein</fullName>
    </recommendedName>
</protein>
<dbReference type="Gene3D" id="2.130.10.10">
    <property type="entry name" value="YVTN repeat-like/Quinoprotein amine dehydrogenase"/>
    <property type="match status" value="3"/>
</dbReference>
<reference evidence="2 3" key="1">
    <citation type="submission" date="2020-04" db="EMBL/GenBank/DDBJ databases">
        <title>Usitatibacter rugosus gen. nov., sp. nov. and Usitatibacter palustris sp. nov., novel members of Usitatibacteraceae fam. nov. within the order Nitrosomonadales isolated from soil.</title>
        <authorList>
            <person name="Huber K.J."/>
            <person name="Neumann-Schaal M."/>
            <person name="Geppert A."/>
            <person name="Luckner M."/>
            <person name="Wanner G."/>
            <person name="Overmann J."/>
        </authorList>
    </citation>
    <scope>NUCLEOTIDE SEQUENCE [LARGE SCALE GENOMIC DNA]</scope>
    <source>
        <strain evidence="2 3">0125_3</strain>
    </source>
</reference>
<gene>
    <name evidence="2" type="ORF">DSM104443_02353</name>
</gene>
<feature type="chain" id="PRO_5026956559" description="YVTN family beta-propeller protein" evidence="1">
    <location>
        <begin position="21"/>
        <end position="568"/>
    </location>
</feature>
<proteinExistence type="predicted"/>
<dbReference type="SUPFAM" id="SSF50974">
    <property type="entry name" value="Nitrous oxide reductase, N-terminal domain"/>
    <property type="match status" value="1"/>
</dbReference>
<dbReference type="SUPFAM" id="SSF101898">
    <property type="entry name" value="NHL repeat"/>
    <property type="match status" value="1"/>
</dbReference>
<dbReference type="EMBL" id="CP053069">
    <property type="protein sequence ID" value="QJR11280.1"/>
    <property type="molecule type" value="Genomic_DNA"/>
</dbReference>
<dbReference type="PANTHER" id="PTHR47197">
    <property type="entry name" value="PROTEIN NIRF"/>
    <property type="match status" value="1"/>
</dbReference>
<dbReference type="RefSeq" id="WP_171092503.1">
    <property type="nucleotide sequence ID" value="NZ_CP053069.1"/>
</dbReference>
<dbReference type="AlphaFoldDB" id="A0A6M4GVG8"/>
<dbReference type="InterPro" id="IPR051200">
    <property type="entry name" value="Host-pathogen_enzymatic-act"/>
</dbReference>
<accession>A0A6M4GVG8</accession>
<keyword evidence="1" id="KW-0732">Signal</keyword>
<organism evidence="2 3">
    <name type="scientific">Usitatibacter rugosus</name>
    <dbReference type="NCBI Taxonomy" id="2732067"/>
    <lineage>
        <taxon>Bacteria</taxon>
        <taxon>Pseudomonadati</taxon>
        <taxon>Pseudomonadota</taxon>
        <taxon>Betaproteobacteria</taxon>
        <taxon>Nitrosomonadales</taxon>
        <taxon>Usitatibacteraceae</taxon>
        <taxon>Usitatibacter</taxon>
    </lineage>
</organism>
<evidence type="ECO:0000313" key="2">
    <source>
        <dbReference type="EMBL" id="QJR11280.1"/>
    </source>
</evidence>
<dbReference type="PANTHER" id="PTHR47197:SF3">
    <property type="entry name" value="DIHYDRO-HEME D1 DEHYDROGENASE"/>
    <property type="match status" value="1"/>
</dbReference>
<keyword evidence="3" id="KW-1185">Reference proteome</keyword>
<feature type="signal peptide" evidence="1">
    <location>
        <begin position="1"/>
        <end position="20"/>
    </location>
</feature>
<dbReference type="InterPro" id="IPR015943">
    <property type="entry name" value="WD40/YVTN_repeat-like_dom_sf"/>
</dbReference>
<dbReference type="InterPro" id="IPR011964">
    <property type="entry name" value="YVTN_b-propeller_repeat"/>
</dbReference>
<name>A0A6M4GVG8_9PROT</name>
<dbReference type="KEGG" id="uru:DSM104443_02353"/>
<dbReference type="NCBIfam" id="TIGR02276">
    <property type="entry name" value="beta_rpt_yvtn"/>
    <property type="match status" value="3"/>
</dbReference>
<evidence type="ECO:0008006" key="4">
    <source>
        <dbReference type="Google" id="ProtNLM"/>
    </source>
</evidence>
<dbReference type="Proteomes" id="UP000501534">
    <property type="component" value="Chromosome"/>
</dbReference>
<dbReference type="InterPro" id="IPR011045">
    <property type="entry name" value="N2O_reductase_N"/>
</dbReference>
<sequence>MRTRQWLCLFACLWLSAAAAAPIAYVPFRGGIAVFDTASNTRIWELRLPDTAPGGVAISPDGTRAYFGDAAADQVYVVDATRQSVVTRITVARGPVGLAVNPAGTRLAVGSAGTLLGAGSTLSLIDTTTNTVIATAETGLRPAAALFSADGNRIYVANGESHTITVHDAQTLQTLETIPVALGPLSLALHPAGNHLYVGHIGTLFQQVSVVSVVNLASHSVTATINAGIRPALVVLNAAGTRLYVGNVESDSISVVDTATNTVLSTIPIDQSPTGLDLTPDGTKLYVPMHTTSMAIVDLVNQRVAQRVYAEKMIVLGRFITPAPPASQGNAPSWTSGMWWNADESGWGLSVTQRGGNYFLAWYTYDATGAPKWYIASRCEAYARYCSGRLYEVTGSRFFGAPFNPSATAAKDVGYVSVSFTDADTGSLYYSMPTQSRSIDITRAPLSTGSVPGVNYTDLWWNASESGWGLSVAQQGRVMFLAWFVYDDAGKPMWYVATNCAVNAAGNGCTGALHRTTGPAFGPTFNSASVHAVQAGTVSLSFTDGNNGVLSYTVDGRTGTKAITRALF</sequence>
<evidence type="ECO:0000313" key="3">
    <source>
        <dbReference type="Proteomes" id="UP000501534"/>
    </source>
</evidence>
<evidence type="ECO:0000256" key="1">
    <source>
        <dbReference type="SAM" id="SignalP"/>
    </source>
</evidence>